<dbReference type="InterPro" id="IPR004088">
    <property type="entry name" value="KH_dom_type_1"/>
</dbReference>
<dbReference type="GO" id="GO:0001965">
    <property type="term" value="F:G-protein alpha-subunit binding"/>
    <property type="evidence" value="ECO:0007669"/>
    <property type="project" value="EnsemblFungi"/>
</dbReference>
<dbReference type="EMBL" id="HE612864">
    <property type="protein sequence ID" value="CCE64612.1"/>
    <property type="molecule type" value="Genomic_DNA"/>
</dbReference>
<dbReference type="InterPro" id="IPR004087">
    <property type="entry name" value="KH_dom"/>
</dbReference>
<dbReference type="OrthoDB" id="10027144at2759"/>
<dbReference type="GO" id="GO:0005789">
    <property type="term" value="C:endoplasmic reticulum membrane"/>
    <property type="evidence" value="ECO:0007669"/>
    <property type="project" value="EnsemblFungi"/>
</dbReference>
<evidence type="ECO:0000256" key="1">
    <source>
        <dbReference type="ARBA" id="ARBA00022737"/>
    </source>
</evidence>
<dbReference type="PANTHER" id="PTHR10288">
    <property type="entry name" value="KH DOMAIN CONTAINING RNA BINDING PROTEIN"/>
    <property type="match status" value="1"/>
</dbReference>
<dbReference type="STRING" id="1071381.G8BXI4"/>
<dbReference type="InterPro" id="IPR036612">
    <property type="entry name" value="KH_dom_type_1_sf"/>
</dbReference>
<dbReference type="PROSITE" id="PS50084">
    <property type="entry name" value="KH_TYPE_1"/>
    <property type="match status" value="7"/>
</dbReference>
<dbReference type="InterPro" id="IPR057778">
    <property type="entry name" value="KH_Vigilin_N"/>
</dbReference>
<feature type="domain" description="K Homology" evidence="4">
    <location>
        <begin position="313"/>
        <end position="374"/>
    </location>
</feature>
<dbReference type="SMART" id="SM00322">
    <property type="entry name" value="KH"/>
    <property type="match status" value="8"/>
</dbReference>
<dbReference type="GO" id="GO:0030466">
    <property type="term" value="P:silent mating-type cassette heterochromatin formation"/>
    <property type="evidence" value="ECO:0007669"/>
    <property type="project" value="EnsemblFungi"/>
</dbReference>
<evidence type="ECO:0000313" key="5">
    <source>
        <dbReference type="EMBL" id="CCE64612.1"/>
    </source>
</evidence>
<dbReference type="GO" id="GO:0003729">
    <property type="term" value="F:mRNA binding"/>
    <property type="evidence" value="ECO:0007669"/>
    <property type="project" value="EnsemblFungi"/>
</dbReference>
<dbReference type="AlphaFoldDB" id="G8BXI4"/>
<reference evidence="5 6" key="1">
    <citation type="journal article" date="2011" name="Proc. Natl. Acad. Sci. U.S.A.">
        <title>Evolutionary erosion of yeast sex chromosomes by mating-type switching accidents.</title>
        <authorList>
            <person name="Gordon J.L."/>
            <person name="Armisen D."/>
            <person name="Proux-Wera E."/>
            <person name="Oheigeartaigh S.S."/>
            <person name="Byrne K.P."/>
            <person name="Wolfe K.H."/>
        </authorList>
    </citation>
    <scope>NUCLEOTIDE SEQUENCE [LARGE SCALE GENOMIC DNA]</scope>
    <source>
        <strain evidence="6">ATCC 24235 / CBS 4417 / NBRC 1672 / NRRL Y-8282 / UCD 70-5</strain>
    </source>
</reference>
<dbReference type="Gene3D" id="3.30.1370.10">
    <property type="entry name" value="K Homology domain, type 1"/>
    <property type="match status" value="7"/>
</dbReference>
<dbReference type="GO" id="GO:0031509">
    <property type="term" value="P:subtelomeric heterochromatin formation"/>
    <property type="evidence" value="ECO:0007669"/>
    <property type="project" value="EnsemblFungi"/>
</dbReference>
<keyword evidence="2 3" id="KW-0694">RNA-binding</keyword>
<keyword evidence="6" id="KW-1185">Reference proteome</keyword>
<dbReference type="RefSeq" id="XP_003687046.1">
    <property type="nucleotide sequence ID" value="XM_003686998.1"/>
</dbReference>
<feature type="domain" description="K Homology" evidence="4">
    <location>
        <begin position="923"/>
        <end position="990"/>
    </location>
</feature>
<dbReference type="HOGENOM" id="CLU_003293_1_0_1"/>
<dbReference type="eggNOG" id="KOG2208">
    <property type="taxonomic scope" value="Eukaryota"/>
</dbReference>
<feature type="domain" description="K Homology" evidence="4">
    <location>
        <begin position="766"/>
        <end position="841"/>
    </location>
</feature>
<dbReference type="GO" id="GO:0000781">
    <property type="term" value="C:chromosome, telomeric region"/>
    <property type="evidence" value="ECO:0007669"/>
    <property type="project" value="GOC"/>
</dbReference>
<organism evidence="5 6">
    <name type="scientific">Tetrapisispora phaffii (strain ATCC 24235 / CBS 4417 / NBRC 1672 / NRRL Y-8282 / UCD 70-5)</name>
    <name type="common">Yeast</name>
    <name type="synonym">Fabospora phaffii</name>
    <dbReference type="NCBI Taxonomy" id="1071381"/>
    <lineage>
        <taxon>Eukaryota</taxon>
        <taxon>Fungi</taxon>
        <taxon>Dikarya</taxon>
        <taxon>Ascomycota</taxon>
        <taxon>Saccharomycotina</taxon>
        <taxon>Saccharomycetes</taxon>
        <taxon>Saccharomycetales</taxon>
        <taxon>Saccharomycetaceae</taxon>
        <taxon>Tetrapisispora</taxon>
    </lineage>
</organism>
<feature type="domain" description="K Homology" evidence="4">
    <location>
        <begin position="696"/>
        <end position="761"/>
    </location>
</feature>
<protein>
    <recommendedName>
        <fullName evidence="4">K Homology domain-containing protein</fullName>
    </recommendedName>
</protein>
<feature type="domain" description="K Homology" evidence="4">
    <location>
        <begin position="1121"/>
        <end position="1203"/>
    </location>
</feature>
<evidence type="ECO:0000256" key="2">
    <source>
        <dbReference type="ARBA" id="ARBA00022884"/>
    </source>
</evidence>
<dbReference type="Proteomes" id="UP000005666">
    <property type="component" value="Chromosome 9"/>
</dbReference>
<dbReference type="GO" id="GO:0043577">
    <property type="term" value="P:chemotropism"/>
    <property type="evidence" value="ECO:0007669"/>
    <property type="project" value="EnsemblFungi"/>
</dbReference>
<feature type="domain" description="K Homology" evidence="4">
    <location>
        <begin position="164"/>
        <end position="242"/>
    </location>
</feature>
<gene>
    <name evidence="5" type="primary">TPHA0I01060</name>
    <name evidence="5" type="ordered locus">TPHA_0I01060</name>
</gene>
<dbReference type="SUPFAM" id="SSF54791">
    <property type="entry name" value="Eukaryotic type KH-domain (KH-domain type I)"/>
    <property type="match status" value="6"/>
</dbReference>
<dbReference type="Pfam" id="PF24668">
    <property type="entry name" value="KH_Vigilin"/>
    <property type="match status" value="1"/>
</dbReference>
<accession>G8BXI4</accession>
<proteinExistence type="predicted"/>
<sequence>MSDLTQEMSNTVVVDSELINNTEENENPVAIVQQGIDRASLPSLKDLPQLGSSHAFANTKVNWGPNVKPNVVANAVSSNSSSPSPISASKPMRSNYVQEALTLDLQSQLSITKPEFARIVQSIKQTHKVSLESTLSKNSRTFLISGKREDVQEAKRDLVKKMTRPISTIFEIPSNCRSAIIGKGGQTIREISSKYDVKIDVAKEVNDNSYNEELNDYSANISLHGDVASVNLAKLRIMDIVKEETKNSTAKFTIDNEKILSLVDLSQFTNQNSDTIKVQFFERSGDVIISGLREEVKATKQNIENYFKQLENDSTEEKIKIPAKFQILIDAQEIKQLFNVIVTFPENVEDETVVFIGQRNKVAEAIAHARSSSKSYSCDTLDISKSHSKNIDHAKFLAFYFNKYGALDFIKKEYPNVNITLPSTQTLKSSNDVTIIISAKQEYVSDIKVVRREIVNLVNTITPLDTLIVDDLDFELFHKEVRQILTGLEEETKFIQVGDYFSGDDRVILFCLTSADDFKPSAEEILESLKKANDALNPLRQKQNSLETAEFDLDDETQEKLLSKNSFTRNILLNEVSSNDSNIQMKLHTPSANKLFIRGNEKAIKIARKAVKLIIDSPSLKTKISFEVPANTVSRLVGNKGSNLQSIREKFDCSIDVPNNVDSNSKEGVEVVLTGLEYNLNHAKIYVLNEAKKWADIISKELIVPAKFHRSMIGSQGVYKNRLQDKYNVRIIFPHSGDVVTIRGPSRGVSKAYEELKALLDFEVENGYKSIVKVPTEHVARVIGKSGETINDIRADFGVELDFLQNASDENAVKAGFVELEITGSRSGIREAESRVNSIVNEASDFTNESLVVERQYHRFIVGSGGQNLRDIISKAGGDEIRNKSIQIPNADSNEEMIVVSGPKKFVDAAIKEIKKIVDDFKKRVTKELEIPNDRQGALIGPGGIVRNQLESEFNITLDVPQKGQTGKVKISGLEENIEKAIKKITTEILRDNYDVEIQVPANVHEYVADRGSLIQQLRYDNFINVRHGNDNRRATKLSNTEIVIPIEKVAGAETDKVKVTVEEVSSPTANEEGTISWRLTYEPLDDIIMFDGEEQEQTKPKETPEQKAEKKKEVIAKVTKIIEDRISAAPSANYAGYVWSANPRNFNKVVGPGGSNVKKIRNSTNTIISVPKRSDKVNNVIYVRGTKEDVTKATEIIVKTLN</sequence>
<evidence type="ECO:0000313" key="6">
    <source>
        <dbReference type="Proteomes" id="UP000005666"/>
    </source>
</evidence>
<dbReference type="OMA" id="WGPNMKP"/>
<keyword evidence="1" id="KW-0677">Repeat</keyword>
<dbReference type="GeneID" id="11534464"/>
<dbReference type="GO" id="GO:0045141">
    <property type="term" value="P:meiotic telomere clustering"/>
    <property type="evidence" value="ECO:0007669"/>
    <property type="project" value="EnsemblFungi"/>
</dbReference>
<name>G8BXI4_TETPH</name>
<dbReference type="GO" id="GO:0000750">
    <property type="term" value="P:pheromone-dependent signal transduction involved in conjugation with cellular fusion"/>
    <property type="evidence" value="ECO:0007669"/>
    <property type="project" value="EnsemblFungi"/>
</dbReference>
<evidence type="ECO:0000259" key="4">
    <source>
        <dbReference type="SMART" id="SM00322"/>
    </source>
</evidence>
<dbReference type="Pfam" id="PF00013">
    <property type="entry name" value="KH_1"/>
    <property type="match status" value="7"/>
</dbReference>
<feature type="domain" description="K Homology" evidence="4">
    <location>
        <begin position="845"/>
        <end position="919"/>
    </location>
</feature>
<dbReference type="KEGG" id="tpf:TPHA_0I01060"/>
<feature type="domain" description="K Homology" evidence="4">
    <location>
        <begin position="620"/>
        <end position="692"/>
    </location>
</feature>
<evidence type="ECO:0000256" key="3">
    <source>
        <dbReference type="PROSITE-ProRule" id="PRU00117"/>
    </source>
</evidence>